<dbReference type="AlphaFoldDB" id="A0AAD7RUM2"/>
<accession>A0AAD7RUM2</accession>
<reference evidence="2" key="1">
    <citation type="journal article" date="2023" name="Science">
        <title>Genome structures resolve the early diversification of teleost fishes.</title>
        <authorList>
            <person name="Parey E."/>
            <person name="Louis A."/>
            <person name="Montfort J."/>
            <person name="Bouchez O."/>
            <person name="Roques C."/>
            <person name="Iampietro C."/>
            <person name="Lluch J."/>
            <person name="Castinel A."/>
            <person name="Donnadieu C."/>
            <person name="Desvignes T."/>
            <person name="Floi Bucao C."/>
            <person name="Jouanno E."/>
            <person name="Wen M."/>
            <person name="Mejri S."/>
            <person name="Dirks R."/>
            <person name="Jansen H."/>
            <person name="Henkel C."/>
            <person name="Chen W.J."/>
            <person name="Zahm M."/>
            <person name="Cabau C."/>
            <person name="Klopp C."/>
            <person name="Thompson A.W."/>
            <person name="Robinson-Rechavi M."/>
            <person name="Braasch I."/>
            <person name="Lecointre G."/>
            <person name="Bobe J."/>
            <person name="Postlethwait J.H."/>
            <person name="Berthelot C."/>
            <person name="Roest Crollius H."/>
            <person name="Guiguen Y."/>
        </authorList>
    </citation>
    <scope>NUCLEOTIDE SEQUENCE</scope>
    <source>
        <strain evidence="2">NC1722</strain>
    </source>
</reference>
<evidence type="ECO:0000256" key="1">
    <source>
        <dbReference type="SAM" id="MobiDB-lite"/>
    </source>
</evidence>
<proteinExistence type="predicted"/>
<gene>
    <name evidence="2" type="ORF">AAFF_G00100740</name>
</gene>
<keyword evidence="3" id="KW-1185">Reference proteome</keyword>
<sequence length="101" mass="10884">MDMCHVCGRINAEEMQHEPPNPEGARPGYGMPPSPEHTHRTQSRRSPPGMFSLIGQTEVTHTAKGASPVTQAADPQHTAVGMNRHLSTPVHTVTAIANNEV</sequence>
<protein>
    <submittedName>
        <fullName evidence="2">Uncharacterized protein</fullName>
    </submittedName>
</protein>
<dbReference type="Proteomes" id="UP001221898">
    <property type="component" value="Unassembled WGS sequence"/>
</dbReference>
<feature type="region of interest" description="Disordered" evidence="1">
    <location>
        <begin position="12"/>
        <end position="50"/>
    </location>
</feature>
<organism evidence="2 3">
    <name type="scientific">Aldrovandia affinis</name>
    <dbReference type="NCBI Taxonomy" id="143900"/>
    <lineage>
        <taxon>Eukaryota</taxon>
        <taxon>Metazoa</taxon>
        <taxon>Chordata</taxon>
        <taxon>Craniata</taxon>
        <taxon>Vertebrata</taxon>
        <taxon>Euteleostomi</taxon>
        <taxon>Actinopterygii</taxon>
        <taxon>Neopterygii</taxon>
        <taxon>Teleostei</taxon>
        <taxon>Notacanthiformes</taxon>
        <taxon>Halosauridae</taxon>
        <taxon>Aldrovandia</taxon>
    </lineage>
</organism>
<dbReference type="EMBL" id="JAINUG010000166">
    <property type="protein sequence ID" value="KAJ8390694.1"/>
    <property type="molecule type" value="Genomic_DNA"/>
</dbReference>
<name>A0AAD7RUM2_9TELE</name>
<evidence type="ECO:0000313" key="3">
    <source>
        <dbReference type="Proteomes" id="UP001221898"/>
    </source>
</evidence>
<comment type="caution">
    <text evidence="2">The sequence shown here is derived from an EMBL/GenBank/DDBJ whole genome shotgun (WGS) entry which is preliminary data.</text>
</comment>
<evidence type="ECO:0000313" key="2">
    <source>
        <dbReference type="EMBL" id="KAJ8390694.1"/>
    </source>
</evidence>